<keyword evidence="4" id="KW-0472">Membrane</keyword>
<dbReference type="PANTHER" id="PTHR33048">
    <property type="entry name" value="PTH11-LIKE INTEGRAL MEMBRANE PROTEIN (AFU_ORTHOLOGUE AFUA_5G11245)"/>
    <property type="match status" value="1"/>
</dbReference>
<dbReference type="GO" id="GO:0016020">
    <property type="term" value="C:membrane"/>
    <property type="evidence" value="ECO:0007669"/>
    <property type="project" value="UniProtKB-SubCell"/>
</dbReference>
<proteinExistence type="inferred from homology"/>
<dbReference type="PANTHER" id="PTHR33048:SF47">
    <property type="entry name" value="INTEGRAL MEMBRANE PROTEIN-RELATED"/>
    <property type="match status" value="1"/>
</dbReference>
<dbReference type="InterPro" id="IPR052337">
    <property type="entry name" value="SAT4-like"/>
</dbReference>
<dbReference type="Proteomes" id="UP001239795">
    <property type="component" value="Unassembled WGS sequence"/>
</dbReference>
<dbReference type="Pfam" id="PF20684">
    <property type="entry name" value="Fung_rhodopsin"/>
    <property type="match status" value="1"/>
</dbReference>
<organism evidence="7 8">
    <name type="scientific">Colletotrichum melonis</name>
    <dbReference type="NCBI Taxonomy" id="1209925"/>
    <lineage>
        <taxon>Eukaryota</taxon>
        <taxon>Fungi</taxon>
        <taxon>Dikarya</taxon>
        <taxon>Ascomycota</taxon>
        <taxon>Pezizomycotina</taxon>
        <taxon>Sordariomycetes</taxon>
        <taxon>Hypocreomycetidae</taxon>
        <taxon>Glomerellales</taxon>
        <taxon>Glomerellaceae</taxon>
        <taxon>Colletotrichum</taxon>
        <taxon>Colletotrichum acutatum species complex</taxon>
    </lineage>
</organism>
<accession>A0AAI9URP6</accession>
<evidence type="ECO:0000256" key="5">
    <source>
        <dbReference type="ARBA" id="ARBA00038359"/>
    </source>
</evidence>
<evidence type="ECO:0000259" key="6">
    <source>
        <dbReference type="Pfam" id="PF20684"/>
    </source>
</evidence>
<evidence type="ECO:0000313" key="7">
    <source>
        <dbReference type="EMBL" id="KAK1461647.1"/>
    </source>
</evidence>
<keyword evidence="2" id="KW-0812">Transmembrane</keyword>
<name>A0AAI9URP6_9PEZI</name>
<evidence type="ECO:0000256" key="3">
    <source>
        <dbReference type="ARBA" id="ARBA00022989"/>
    </source>
</evidence>
<gene>
    <name evidence="7" type="ORF">CMEL01_14601</name>
</gene>
<keyword evidence="3" id="KW-1133">Transmembrane helix</keyword>
<comment type="subcellular location">
    <subcellularLocation>
        <location evidence="1">Membrane</location>
        <topology evidence="1">Multi-pass membrane protein</topology>
    </subcellularLocation>
</comment>
<protein>
    <submittedName>
        <fullName evidence="7">CFEM domain-containing protein</fullName>
    </submittedName>
</protein>
<sequence>MATFSLGLFLTAASSFRLRLLTEDHQGAYNFRVNSLPISTWSIIEIGVGVFTACAPDIRQFFRVFIFRWRDEQASLHSGPIPGRASAGAVEEVN</sequence>
<evidence type="ECO:0000256" key="2">
    <source>
        <dbReference type="ARBA" id="ARBA00022692"/>
    </source>
</evidence>
<reference evidence="7 8" key="1">
    <citation type="submission" date="2016-10" db="EMBL/GenBank/DDBJ databases">
        <title>The genome sequence of Colletotrichum fioriniae PJ7.</title>
        <authorList>
            <person name="Baroncelli R."/>
        </authorList>
    </citation>
    <scope>NUCLEOTIDE SEQUENCE [LARGE SCALE GENOMIC DNA]</scope>
    <source>
        <strain evidence="7">Col 31</strain>
    </source>
</reference>
<comment type="similarity">
    <text evidence="5">Belongs to the SAT4 family.</text>
</comment>
<evidence type="ECO:0000313" key="8">
    <source>
        <dbReference type="Proteomes" id="UP001239795"/>
    </source>
</evidence>
<feature type="domain" description="Rhodopsin" evidence="6">
    <location>
        <begin position="1"/>
        <end position="63"/>
    </location>
</feature>
<comment type="caution">
    <text evidence="7">The sequence shown here is derived from an EMBL/GenBank/DDBJ whole genome shotgun (WGS) entry which is preliminary data.</text>
</comment>
<evidence type="ECO:0000256" key="1">
    <source>
        <dbReference type="ARBA" id="ARBA00004141"/>
    </source>
</evidence>
<dbReference type="AlphaFoldDB" id="A0AAI9URP6"/>
<dbReference type="InterPro" id="IPR049326">
    <property type="entry name" value="Rhodopsin_dom_fungi"/>
</dbReference>
<dbReference type="EMBL" id="MLGG01000010">
    <property type="protein sequence ID" value="KAK1461647.1"/>
    <property type="molecule type" value="Genomic_DNA"/>
</dbReference>
<evidence type="ECO:0000256" key="4">
    <source>
        <dbReference type="ARBA" id="ARBA00023136"/>
    </source>
</evidence>
<keyword evidence="8" id="KW-1185">Reference proteome</keyword>